<name>A0A382KKH7_9ZZZZ</name>
<proteinExistence type="predicted"/>
<dbReference type="AlphaFoldDB" id="A0A382KKH7"/>
<sequence>MLFDFGEIGEELDMVKVPDGKQNHQSIFELEDRFDNSGHKQGMKYNSEQRMKTLGY</sequence>
<protein>
    <submittedName>
        <fullName evidence="2">Uncharacterized protein</fullName>
    </submittedName>
</protein>
<feature type="compositionally biased region" description="Basic and acidic residues" evidence="1">
    <location>
        <begin position="47"/>
        <end position="56"/>
    </location>
</feature>
<accession>A0A382KKH7</accession>
<feature type="region of interest" description="Disordered" evidence="1">
    <location>
        <begin position="35"/>
        <end position="56"/>
    </location>
</feature>
<reference evidence="2" key="1">
    <citation type="submission" date="2018-05" db="EMBL/GenBank/DDBJ databases">
        <authorList>
            <person name="Lanie J.A."/>
            <person name="Ng W.-L."/>
            <person name="Kazmierczak K.M."/>
            <person name="Andrzejewski T.M."/>
            <person name="Davidsen T.M."/>
            <person name="Wayne K.J."/>
            <person name="Tettelin H."/>
            <person name="Glass J.I."/>
            <person name="Rusch D."/>
            <person name="Podicherti R."/>
            <person name="Tsui H.-C.T."/>
            <person name="Winkler M.E."/>
        </authorList>
    </citation>
    <scope>NUCLEOTIDE SEQUENCE</scope>
</reference>
<evidence type="ECO:0000256" key="1">
    <source>
        <dbReference type="SAM" id="MobiDB-lite"/>
    </source>
</evidence>
<evidence type="ECO:0000313" key="2">
    <source>
        <dbReference type="EMBL" id="SVC23953.1"/>
    </source>
</evidence>
<gene>
    <name evidence="2" type="ORF">METZ01_LOCUS276807</name>
</gene>
<organism evidence="2">
    <name type="scientific">marine metagenome</name>
    <dbReference type="NCBI Taxonomy" id="408172"/>
    <lineage>
        <taxon>unclassified sequences</taxon>
        <taxon>metagenomes</taxon>
        <taxon>ecological metagenomes</taxon>
    </lineage>
</organism>
<dbReference type="EMBL" id="UINC01080736">
    <property type="protein sequence ID" value="SVC23953.1"/>
    <property type="molecule type" value="Genomic_DNA"/>
</dbReference>